<feature type="transmembrane region" description="Helical" evidence="1">
    <location>
        <begin position="871"/>
        <end position="889"/>
    </location>
</feature>
<protein>
    <recommendedName>
        <fullName evidence="4">Paraquat-inducible protein A</fullName>
    </recommendedName>
</protein>
<reference evidence="2" key="2">
    <citation type="submission" date="2020-09" db="EMBL/GenBank/DDBJ databases">
        <authorList>
            <person name="Sun Q."/>
            <person name="Sedlacek I."/>
        </authorList>
    </citation>
    <scope>NUCLEOTIDE SEQUENCE</scope>
    <source>
        <strain evidence="2">CCM 8711</strain>
    </source>
</reference>
<evidence type="ECO:0000313" key="3">
    <source>
        <dbReference type="Proteomes" id="UP000662074"/>
    </source>
</evidence>
<feature type="transmembrane region" description="Helical" evidence="1">
    <location>
        <begin position="708"/>
        <end position="728"/>
    </location>
</feature>
<keyword evidence="3" id="KW-1185">Reference proteome</keyword>
<dbReference type="Proteomes" id="UP000662074">
    <property type="component" value="Unassembled WGS sequence"/>
</dbReference>
<feature type="transmembrane region" description="Helical" evidence="1">
    <location>
        <begin position="775"/>
        <end position="802"/>
    </location>
</feature>
<dbReference type="Pfam" id="PF04403">
    <property type="entry name" value="PqiA"/>
    <property type="match status" value="2"/>
</dbReference>
<feature type="transmembrane region" description="Helical" evidence="1">
    <location>
        <begin position="20"/>
        <end position="38"/>
    </location>
</feature>
<feature type="transmembrane region" description="Helical" evidence="1">
    <location>
        <begin position="221"/>
        <end position="242"/>
    </location>
</feature>
<dbReference type="InterPro" id="IPR007498">
    <property type="entry name" value="PqiA-like"/>
</dbReference>
<proteinExistence type="predicted"/>
<feature type="transmembrane region" description="Helical" evidence="1">
    <location>
        <begin position="368"/>
        <end position="389"/>
    </location>
</feature>
<keyword evidence="1" id="KW-1133">Transmembrane helix</keyword>
<feature type="transmembrane region" description="Helical" evidence="1">
    <location>
        <begin position="248"/>
        <end position="270"/>
    </location>
</feature>
<dbReference type="AlphaFoldDB" id="A0A917JCN1"/>
<dbReference type="RefSeq" id="WP_377171355.1">
    <property type="nucleotide sequence ID" value="NZ_CBCSDW010000018.1"/>
</dbReference>
<evidence type="ECO:0008006" key="4">
    <source>
        <dbReference type="Google" id="ProtNLM"/>
    </source>
</evidence>
<feature type="transmembrane region" description="Helical" evidence="1">
    <location>
        <begin position="677"/>
        <end position="696"/>
    </location>
</feature>
<keyword evidence="1" id="KW-0472">Membrane</keyword>
<feature type="transmembrane region" description="Helical" evidence="1">
    <location>
        <begin position="321"/>
        <end position="347"/>
    </location>
</feature>
<accession>A0A917JCN1</accession>
<organism evidence="2 3">
    <name type="scientific">Mucilaginibacter galii</name>
    <dbReference type="NCBI Taxonomy" id="2005073"/>
    <lineage>
        <taxon>Bacteria</taxon>
        <taxon>Pseudomonadati</taxon>
        <taxon>Bacteroidota</taxon>
        <taxon>Sphingobacteriia</taxon>
        <taxon>Sphingobacteriales</taxon>
        <taxon>Sphingobacteriaceae</taxon>
        <taxon>Mucilaginibacter</taxon>
    </lineage>
</organism>
<gene>
    <name evidence="2" type="ORF">GCM10011425_38860</name>
</gene>
<reference evidence="2" key="1">
    <citation type="journal article" date="2014" name="Int. J. Syst. Evol. Microbiol.">
        <title>Complete genome sequence of Corynebacterium casei LMG S-19264T (=DSM 44701T), isolated from a smear-ripened cheese.</title>
        <authorList>
            <consortium name="US DOE Joint Genome Institute (JGI-PGF)"/>
            <person name="Walter F."/>
            <person name="Albersmeier A."/>
            <person name="Kalinowski J."/>
            <person name="Ruckert C."/>
        </authorList>
    </citation>
    <scope>NUCLEOTIDE SEQUENCE</scope>
    <source>
        <strain evidence="2">CCM 8711</strain>
    </source>
</reference>
<dbReference type="EMBL" id="BMDO01000015">
    <property type="protein sequence ID" value="GGI52674.1"/>
    <property type="molecule type" value="Genomic_DNA"/>
</dbReference>
<comment type="caution">
    <text evidence="2">The sequence shown here is derived from an EMBL/GenBank/DDBJ whole genome shotgun (WGS) entry which is preliminary data.</text>
</comment>
<feature type="transmembrane region" description="Helical" evidence="1">
    <location>
        <begin position="476"/>
        <end position="496"/>
    </location>
</feature>
<feature type="transmembrane region" description="Helical" evidence="1">
    <location>
        <begin position="417"/>
        <end position="437"/>
    </location>
</feature>
<name>A0A917JCN1_9SPHI</name>
<sequence length="900" mass="100589">MNSEVQSTAQNAKRPVISKLLLIFGLAILLCGEAYFAYRLHILSAQQEEIKKDYAAANNITLGLFSVEEWHDEIAGILNHQVRHFSLTTKQKAQLQKEVEQIILALINKAEALVEKPQKSIGGKIKRFAVKTFVKTDKIKAEVPAFARMVIAKVDNPANKNQISKMAMGKVAALERTPYLDSTIKANHAITGSLYKKYQVTDRDELNKRLNRSLDQIRTTMYTFSSVMLGIVLAVLLLWWLLRKNTALHATLFIMSLLFAFILLGVGLTASMIEVDARIKSLDFMLLGEHVVFKDQVLFFQSKSILDVVHVLISQPKVDSILVGVLIMVFSILFPIMKLSSTGIHLLGRRKLAENKFIKYFAFQSGKWSMADVIVIAILMAYIGLNGLLESQLAALKINSDPLTIVSTNNTALQPGYIIFICFVLYSLILSTILKFITPHDAHQPVSADADSTVDPSVIAADPTTLSESTFRGSNIIVIIALSIVLCIEGFCGYHLSLFSRQQEQLKQDYSTINNITFGIFSIDQWREKIMDVVNGRVDNFKVSSQQKKAMQVQVEKQLHGLVAKTAKEINRPQKTFAGKLKKFAFNQVIDVREIQAQVPSFARTIITKVNSPASTKRLKNIATSKLGQLERQTYDSTGEAHIIMVKAMYKKYQVKNITELNSKLSRQLVDIRTASYHYAYIMFGCVVLVTILWWLLRRKAHLQNTLFVLSLLIAFVLLGVGVTSSIIEVDARMGNMSFMLLGEKLGFENQVLFYQNKSLLEVIQVLVAQPKPDAILVGVLLFVFVIVLPILILIAAGLHVLGNEHLAENKIVKYLAFESGKWNMADVMVVGIGMTYIGLNGILKSQLGGLNIHNDMLTTVTTNNSSLQPGFLVFAAYVLYEIVLVRMLKQITARSSIQH</sequence>
<evidence type="ECO:0000313" key="2">
    <source>
        <dbReference type="EMBL" id="GGI52674.1"/>
    </source>
</evidence>
<keyword evidence="1" id="KW-0812">Transmembrane</keyword>
<evidence type="ECO:0000256" key="1">
    <source>
        <dbReference type="SAM" id="Phobius"/>
    </source>
</evidence>